<gene>
    <name evidence="6" type="ORF">E4M00_05010</name>
</gene>
<evidence type="ECO:0000313" key="6">
    <source>
        <dbReference type="EMBL" id="TFV98870.1"/>
    </source>
</evidence>
<evidence type="ECO:0000259" key="4">
    <source>
        <dbReference type="Pfam" id="PF00905"/>
    </source>
</evidence>
<dbReference type="PANTHER" id="PTHR30627:SF1">
    <property type="entry name" value="PEPTIDOGLYCAN D,D-TRANSPEPTIDASE FTSI"/>
    <property type="match status" value="1"/>
</dbReference>
<accession>A0A4Y9R3I0</accession>
<dbReference type="Pfam" id="PF00905">
    <property type="entry name" value="Transpeptidase"/>
    <property type="match status" value="1"/>
</dbReference>
<proteinExistence type="inferred from homology"/>
<dbReference type="InterPro" id="IPR012338">
    <property type="entry name" value="Beta-lactam/transpept-like"/>
</dbReference>
<comment type="similarity">
    <text evidence="2">Belongs to the transpeptidase family.</text>
</comment>
<dbReference type="InterPro" id="IPR001460">
    <property type="entry name" value="PCN-bd_Tpept"/>
</dbReference>
<dbReference type="GO" id="GO:0071555">
    <property type="term" value="P:cell wall organization"/>
    <property type="evidence" value="ECO:0007669"/>
    <property type="project" value="TreeGrafter"/>
</dbReference>
<dbReference type="Pfam" id="PF03717">
    <property type="entry name" value="PBP_dimer"/>
    <property type="match status" value="1"/>
</dbReference>
<dbReference type="SUPFAM" id="SSF56601">
    <property type="entry name" value="beta-lactamase/transpeptidase-like"/>
    <property type="match status" value="1"/>
</dbReference>
<dbReference type="SUPFAM" id="SSF56519">
    <property type="entry name" value="Penicillin binding protein dimerisation domain"/>
    <property type="match status" value="1"/>
</dbReference>
<comment type="caution">
    <text evidence="6">The sequence shown here is derived from an EMBL/GenBank/DDBJ whole genome shotgun (WGS) entry which is preliminary data.</text>
</comment>
<evidence type="ECO:0000313" key="7">
    <source>
        <dbReference type="Proteomes" id="UP000298127"/>
    </source>
</evidence>
<dbReference type="Gene3D" id="3.90.1310.10">
    <property type="entry name" value="Penicillin-binding protein 2a (Domain 2)"/>
    <property type="match status" value="1"/>
</dbReference>
<feature type="domain" description="Penicillin-binding protein dimerisation" evidence="5">
    <location>
        <begin position="42"/>
        <end position="190"/>
    </location>
</feature>
<sequence>MVALLALVSVFVVRLVDIQIVRADELNAASLAARSTTEDILGARGSIVDASGKVLAQSVMRYDVVISPKNAKPFEREVDGKDATVSVAQASAELGRALGMSGESVQAIIADSLKDDPDSDYAYVKKMVDLATWQAVDALDIQWVYGEGHPSRTYPDGAVAGNIVGFVGDDGEALAGEEAAADKCLVGKDGSTSYQTGVDGVEIPGSTTDSVAAKNGGTLKLTIDSDLQWNVQQALAQQAQAVGAAWGTAVVQEVKTGKLVAVADYPSVDPNNIDATDAEDRGSRAFTASYEPGSTFKALTAASAIDAGVADPLTQVVAPYRINFPNGADINDSEYHGDENLTLTGVLIESSNTGMSQIGEKLTDQQRYDYYKKFGLGTETEADFPAQDPGNLNGTPDSWDPQTKYATMFGQGLTTTAVQIASVYQTIANGGVRLPVQLVEGCTQEDGTVTDVPSTKGEQVVSATAAKQTSDILEMVYQQGWLANVWNIPGYRVASKTGTAQMPDGNGGYSHGYLVSVSGFAPADDPQYVVSVSLADPVNMNTSGAAAPIFKQVMSQVLKKYRVVPTDTAATQLPANW</sequence>
<dbReference type="GO" id="GO:0008658">
    <property type="term" value="F:penicillin binding"/>
    <property type="evidence" value="ECO:0007669"/>
    <property type="project" value="InterPro"/>
</dbReference>
<evidence type="ECO:0000256" key="1">
    <source>
        <dbReference type="ARBA" id="ARBA00004370"/>
    </source>
</evidence>
<dbReference type="Gene3D" id="3.30.450.330">
    <property type="match status" value="1"/>
</dbReference>
<dbReference type="Proteomes" id="UP000298127">
    <property type="component" value="Unassembled WGS sequence"/>
</dbReference>
<evidence type="ECO:0000256" key="2">
    <source>
        <dbReference type="ARBA" id="ARBA00007171"/>
    </source>
</evidence>
<dbReference type="InterPro" id="IPR036138">
    <property type="entry name" value="PBP_dimer_sf"/>
</dbReference>
<dbReference type="EMBL" id="SPQZ01000002">
    <property type="protein sequence ID" value="TFV98870.1"/>
    <property type="molecule type" value="Genomic_DNA"/>
</dbReference>
<keyword evidence="7" id="KW-1185">Reference proteome</keyword>
<reference evidence="6 7" key="1">
    <citation type="journal article" date="2018" name="J. Microbiol.">
        <title>Leifsonia flava sp. nov., a novel actinobacterium isolated from the rhizosphere of Aquilegia viridiflora.</title>
        <authorList>
            <person name="Cai Y."/>
            <person name="Tao W.Z."/>
            <person name="Ma Y.J."/>
            <person name="Cheng J."/>
            <person name="Zhang M.Y."/>
            <person name="Zhang Y.X."/>
        </authorList>
    </citation>
    <scope>NUCLEOTIDE SEQUENCE [LARGE SCALE GENOMIC DNA]</scope>
    <source>
        <strain evidence="6 7">SYP-B2174</strain>
    </source>
</reference>
<dbReference type="PANTHER" id="PTHR30627">
    <property type="entry name" value="PEPTIDOGLYCAN D,D-TRANSPEPTIDASE"/>
    <property type="match status" value="1"/>
</dbReference>
<dbReference type="GO" id="GO:0005886">
    <property type="term" value="C:plasma membrane"/>
    <property type="evidence" value="ECO:0007669"/>
    <property type="project" value="TreeGrafter"/>
</dbReference>
<feature type="domain" description="Penicillin-binding protein transpeptidase" evidence="4">
    <location>
        <begin position="247"/>
        <end position="554"/>
    </location>
</feature>
<dbReference type="InterPro" id="IPR005311">
    <property type="entry name" value="PBP_dimer"/>
</dbReference>
<dbReference type="RefSeq" id="WP_135119397.1">
    <property type="nucleotide sequence ID" value="NZ_SPQZ01000002.1"/>
</dbReference>
<dbReference type="Gene3D" id="3.40.710.10">
    <property type="entry name" value="DD-peptidase/beta-lactamase superfamily"/>
    <property type="match status" value="1"/>
</dbReference>
<evidence type="ECO:0000259" key="5">
    <source>
        <dbReference type="Pfam" id="PF03717"/>
    </source>
</evidence>
<evidence type="ECO:0000256" key="3">
    <source>
        <dbReference type="ARBA" id="ARBA00023136"/>
    </source>
</evidence>
<protein>
    <submittedName>
        <fullName evidence="6">Penicillin-binding protein 2</fullName>
    </submittedName>
</protein>
<dbReference type="AlphaFoldDB" id="A0A4Y9R3I0"/>
<comment type="subcellular location">
    <subcellularLocation>
        <location evidence="1">Membrane</location>
    </subcellularLocation>
</comment>
<dbReference type="InterPro" id="IPR050515">
    <property type="entry name" value="Beta-lactam/transpept"/>
</dbReference>
<organism evidence="6 7">
    <name type="scientific">Orlajensenia leifsoniae</name>
    <dbReference type="NCBI Taxonomy" id="2561933"/>
    <lineage>
        <taxon>Bacteria</taxon>
        <taxon>Bacillati</taxon>
        <taxon>Actinomycetota</taxon>
        <taxon>Actinomycetes</taxon>
        <taxon>Micrococcales</taxon>
        <taxon>Microbacteriaceae</taxon>
        <taxon>Orlajensenia</taxon>
    </lineage>
</organism>
<name>A0A4Y9R3I0_9MICO</name>
<keyword evidence="3" id="KW-0472">Membrane</keyword>